<evidence type="ECO:0000256" key="4">
    <source>
        <dbReference type="PROSITE-ProRule" id="PRU00335"/>
    </source>
</evidence>
<dbReference type="InterPro" id="IPR009057">
    <property type="entry name" value="Homeodomain-like_sf"/>
</dbReference>
<evidence type="ECO:0000259" key="5">
    <source>
        <dbReference type="PROSITE" id="PS50977"/>
    </source>
</evidence>
<feature type="domain" description="HTH tetR-type" evidence="5">
    <location>
        <begin position="31"/>
        <end position="89"/>
    </location>
</feature>
<feature type="DNA-binding region" description="H-T-H motif" evidence="4">
    <location>
        <begin position="52"/>
        <end position="71"/>
    </location>
</feature>
<dbReference type="Proteomes" id="UP001550853">
    <property type="component" value="Unassembled WGS sequence"/>
</dbReference>
<dbReference type="SUPFAM" id="SSF48498">
    <property type="entry name" value="Tetracyclin repressor-like, C-terminal domain"/>
    <property type="match status" value="1"/>
</dbReference>
<dbReference type="InterPro" id="IPR049445">
    <property type="entry name" value="TetR_SbtR-like_C"/>
</dbReference>
<evidence type="ECO:0000256" key="1">
    <source>
        <dbReference type="ARBA" id="ARBA00023015"/>
    </source>
</evidence>
<accession>A0ABV2Z6W9</accession>
<dbReference type="InterPro" id="IPR001647">
    <property type="entry name" value="HTH_TetR"/>
</dbReference>
<keyword evidence="1" id="KW-0805">Transcription regulation</keyword>
<reference evidence="6 7" key="1">
    <citation type="submission" date="2024-06" db="EMBL/GenBank/DDBJ databases">
        <title>The Natural Products Discovery Center: Release of the First 8490 Sequenced Strains for Exploring Actinobacteria Biosynthetic Diversity.</title>
        <authorList>
            <person name="Kalkreuter E."/>
            <person name="Kautsar S.A."/>
            <person name="Yang D."/>
            <person name="Bader C.D."/>
            <person name="Teijaro C.N."/>
            <person name="Fluegel L."/>
            <person name="Davis C.M."/>
            <person name="Simpson J.R."/>
            <person name="Lauterbach L."/>
            <person name="Steele A.D."/>
            <person name="Gui C."/>
            <person name="Meng S."/>
            <person name="Li G."/>
            <person name="Viehrig K."/>
            <person name="Ye F."/>
            <person name="Su P."/>
            <person name="Kiefer A.F."/>
            <person name="Nichols A."/>
            <person name="Cepeda A.J."/>
            <person name="Yan W."/>
            <person name="Fan B."/>
            <person name="Jiang Y."/>
            <person name="Adhikari A."/>
            <person name="Zheng C.-J."/>
            <person name="Schuster L."/>
            <person name="Cowan T.M."/>
            <person name="Smanski M.J."/>
            <person name="Chevrette M.G."/>
            <person name="De Carvalho L.P.S."/>
            <person name="Shen B."/>
        </authorList>
    </citation>
    <scope>NUCLEOTIDE SEQUENCE [LARGE SCALE GENOMIC DNA]</scope>
    <source>
        <strain evidence="6 7">NPDC033039</strain>
    </source>
</reference>
<sequence>MIRRVVFVARAGKEWQMATNGDRAPRRRVDARSTVERITAAGRTVLGRGDGSLEQIAAEAGVGIATLYRHFPNREAVVRAVLDDLLDTELPPLVAHATDAPEPRQALQEIATHLLDRIIEEKGLVTFVSNFADVAVDVLQRFGRSLTPLLLAAQEQGGIRKDLTPEDIPRFLVMAVAGLAVPGTAPAVRTRYLTLMFDGLNPAHATPLPPLDPGEDDLRTAVDHIARG</sequence>
<dbReference type="PROSITE" id="PS50977">
    <property type="entry name" value="HTH_TETR_2"/>
    <property type="match status" value="1"/>
</dbReference>
<dbReference type="Pfam" id="PF21597">
    <property type="entry name" value="TetR_C_43"/>
    <property type="match status" value="1"/>
</dbReference>
<proteinExistence type="predicted"/>
<name>A0ABV2Z6W9_9ACTN</name>
<dbReference type="SUPFAM" id="SSF46689">
    <property type="entry name" value="Homeodomain-like"/>
    <property type="match status" value="1"/>
</dbReference>
<evidence type="ECO:0000313" key="7">
    <source>
        <dbReference type="Proteomes" id="UP001550853"/>
    </source>
</evidence>
<keyword evidence="2 4" id="KW-0238">DNA-binding</keyword>
<protein>
    <submittedName>
        <fullName evidence="6">TetR/AcrR family transcriptional regulator</fullName>
    </submittedName>
</protein>
<organism evidence="6 7">
    <name type="scientific">Streptomyces catenulae</name>
    <dbReference type="NCBI Taxonomy" id="66875"/>
    <lineage>
        <taxon>Bacteria</taxon>
        <taxon>Bacillati</taxon>
        <taxon>Actinomycetota</taxon>
        <taxon>Actinomycetes</taxon>
        <taxon>Kitasatosporales</taxon>
        <taxon>Streptomycetaceae</taxon>
        <taxon>Streptomyces</taxon>
    </lineage>
</organism>
<dbReference type="InterPro" id="IPR050109">
    <property type="entry name" value="HTH-type_TetR-like_transc_reg"/>
</dbReference>
<dbReference type="PANTHER" id="PTHR30055:SF234">
    <property type="entry name" value="HTH-TYPE TRANSCRIPTIONAL REGULATOR BETI"/>
    <property type="match status" value="1"/>
</dbReference>
<dbReference type="Gene3D" id="1.10.357.10">
    <property type="entry name" value="Tetracycline Repressor, domain 2"/>
    <property type="match status" value="1"/>
</dbReference>
<evidence type="ECO:0000256" key="3">
    <source>
        <dbReference type="ARBA" id="ARBA00023163"/>
    </source>
</evidence>
<evidence type="ECO:0000256" key="2">
    <source>
        <dbReference type="ARBA" id="ARBA00023125"/>
    </source>
</evidence>
<dbReference type="EMBL" id="JBEZVI010000027">
    <property type="protein sequence ID" value="MEU3713554.1"/>
    <property type="molecule type" value="Genomic_DNA"/>
</dbReference>
<keyword evidence="3" id="KW-0804">Transcription</keyword>
<comment type="caution">
    <text evidence="6">The sequence shown here is derived from an EMBL/GenBank/DDBJ whole genome shotgun (WGS) entry which is preliminary data.</text>
</comment>
<gene>
    <name evidence="6" type="ORF">AB0E61_26090</name>
</gene>
<keyword evidence="7" id="KW-1185">Reference proteome</keyword>
<dbReference type="PANTHER" id="PTHR30055">
    <property type="entry name" value="HTH-TYPE TRANSCRIPTIONAL REGULATOR RUTR"/>
    <property type="match status" value="1"/>
</dbReference>
<dbReference type="Pfam" id="PF00440">
    <property type="entry name" value="TetR_N"/>
    <property type="match status" value="1"/>
</dbReference>
<dbReference type="RefSeq" id="WP_245654858.1">
    <property type="nucleotide sequence ID" value="NZ_JBEZVI010000027.1"/>
</dbReference>
<evidence type="ECO:0000313" key="6">
    <source>
        <dbReference type="EMBL" id="MEU3713554.1"/>
    </source>
</evidence>
<dbReference type="InterPro" id="IPR036271">
    <property type="entry name" value="Tet_transcr_reg_TetR-rel_C_sf"/>
</dbReference>